<proteinExistence type="predicted"/>
<feature type="compositionally biased region" description="Basic residues" evidence="1">
    <location>
        <begin position="202"/>
        <end position="220"/>
    </location>
</feature>
<feature type="compositionally biased region" description="Basic and acidic residues" evidence="1">
    <location>
        <begin position="248"/>
        <end position="257"/>
    </location>
</feature>
<evidence type="ECO:0000256" key="1">
    <source>
        <dbReference type="SAM" id="MobiDB-lite"/>
    </source>
</evidence>
<dbReference type="Proteomes" id="UP001583172">
    <property type="component" value="Unassembled WGS sequence"/>
</dbReference>
<name>A0ABR3VAH6_HUMIN</name>
<reference evidence="2 3" key="1">
    <citation type="journal article" date="2024" name="Commun. Biol.">
        <title>Comparative genomic analysis of thermophilic fungi reveals convergent evolutionary adaptations and gene losses.</title>
        <authorList>
            <person name="Steindorff A.S."/>
            <person name="Aguilar-Pontes M.V."/>
            <person name="Robinson A.J."/>
            <person name="Andreopoulos B."/>
            <person name="LaButti K."/>
            <person name="Kuo A."/>
            <person name="Mondo S."/>
            <person name="Riley R."/>
            <person name="Otillar R."/>
            <person name="Haridas S."/>
            <person name="Lipzen A."/>
            <person name="Grimwood J."/>
            <person name="Schmutz J."/>
            <person name="Clum A."/>
            <person name="Reid I.D."/>
            <person name="Moisan M.C."/>
            <person name="Butler G."/>
            <person name="Nguyen T.T.M."/>
            <person name="Dewar K."/>
            <person name="Conant G."/>
            <person name="Drula E."/>
            <person name="Henrissat B."/>
            <person name="Hansel C."/>
            <person name="Singer S."/>
            <person name="Hutchinson M.I."/>
            <person name="de Vries R.P."/>
            <person name="Natvig D.O."/>
            <person name="Powell A.J."/>
            <person name="Tsang A."/>
            <person name="Grigoriev I.V."/>
        </authorList>
    </citation>
    <scope>NUCLEOTIDE SEQUENCE [LARGE SCALE GENOMIC DNA]</scope>
    <source>
        <strain evidence="2 3">CBS 620.91</strain>
    </source>
</reference>
<feature type="compositionally biased region" description="Basic and acidic residues" evidence="1">
    <location>
        <begin position="221"/>
        <end position="240"/>
    </location>
</feature>
<sequence>MDRLKDSVNASWQHTKRTGHRAVQAAVSGARETLSSRPGAARASIDEGWEDEDGWELVDDDNVSSPGQCPTNHRRISEPVLFEQVPVVGGGGNTFSDDMQLKPKARAASDPATARPLLPSSTSAVTTAAATSTTSKPLTPAEPPPFTHIPMRARRLVIPSTAPTSSSSSSAPPMPPTPGVSDNPYGQLNEQPVDDEEEPMRYHRAGRRLKDRIAAVKRAHRGAELLQREQHRGDNTKNDKEGDEENEGREAEYHPIKGQESPG</sequence>
<comment type="caution">
    <text evidence="2">The sequence shown here is derived from an EMBL/GenBank/DDBJ whole genome shotgun (WGS) entry which is preliminary data.</text>
</comment>
<evidence type="ECO:0000313" key="2">
    <source>
        <dbReference type="EMBL" id="KAL1838630.1"/>
    </source>
</evidence>
<organism evidence="2 3">
    <name type="scientific">Humicola insolens</name>
    <name type="common">Soft-rot fungus</name>
    <dbReference type="NCBI Taxonomy" id="85995"/>
    <lineage>
        <taxon>Eukaryota</taxon>
        <taxon>Fungi</taxon>
        <taxon>Dikarya</taxon>
        <taxon>Ascomycota</taxon>
        <taxon>Pezizomycotina</taxon>
        <taxon>Sordariomycetes</taxon>
        <taxon>Sordariomycetidae</taxon>
        <taxon>Sordariales</taxon>
        <taxon>Chaetomiaceae</taxon>
        <taxon>Mycothermus</taxon>
    </lineage>
</organism>
<evidence type="ECO:0000313" key="3">
    <source>
        <dbReference type="Proteomes" id="UP001583172"/>
    </source>
</evidence>
<keyword evidence="3" id="KW-1185">Reference proteome</keyword>
<feature type="compositionally biased region" description="Low complexity" evidence="1">
    <location>
        <begin position="159"/>
        <end position="171"/>
    </location>
</feature>
<feature type="region of interest" description="Disordered" evidence="1">
    <location>
        <begin position="91"/>
        <end position="263"/>
    </location>
</feature>
<dbReference type="EMBL" id="JAZGSY010000203">
    <property type="protein sequence ID" value="KAL1838630.1"/>
    <property type="molecule type" value="Genomic_DNA"/>
</dbReference>
<feature type="region of interest" description="Disordered" evidence="1">
    <location>
        <begin position="1"/>
        <end position="23"/>
    </location>
</feature>
<gene>
    <name evidence="2" type="ORF">VTJ49DRAFT_2467</name>
</gene>
<feature type="compositionally biased region" description="Low complexity" evidence="1">
    <location>
        <begin position="116"/>
        <end position="139"/>
    </location>
</feature>
<protein>
    <submittedName>
        <fullName evidence="2">Uncharacterized protein</fullName>
    </submittedName>
</protein>
<feature type="region of interest" description="Disordered" evidence="1">
    <location>
        <begin position="29"/>
        <end position="48"/>
    </location>
</feature>
<accession>A0ABR3VAH6</accession>